<dbReference type="PANTHER" id="PTHR24324">
    <property type="entry name" value="HOMEOBOX PROTEIN HHEX"/>
    <property type="match status" value="1"/>
</dbReference>
<dbReference type="CDD" id="cd00086">
    <property type="entry name" value="homeodomain"/>
    <property type="match status" value="1"/>
</dbReference>
<dbReference type="GO" id="GO:0030154">
    <property type="term" value="P:cell differentiation"/>
    <property type="evidence" value="ECO:0007669"/>
    <property type="project" value="TreeGrafter"/>
</dbReference>
<organism evidence="8 9">
    <name type="scientific">Zancudomyces culisetae</name>
    <name type="common">Gut fungus</name>
    <name type="synonym">Smittium culisetae</name>
    <dbReference type="NCBI Taxonomy" id="1213189"/>
    <lineage>
        <taxon>Eukaryota</taxon>
        <taxon>Fungi</taxon>
        <taxon>Fungi incertae sedis</taxon>
        <taxon>Zoopagomycota</taxon>
        <taxon>Kickxellomycotina</taxon>
        <taxon>Harpellomycetes</taxon>
        <taxon>Harpellales</taxon>
        <taxon>Legeriomycetaceae</taxon>
        <taxon>Zancudomyces</taxon>
    </lineage>
</organism>
<dbReference type="InterPro" id="IPR051000">
    <property type="entry name" value="Homeobox_DNA-bind_prot"/>
</dbReference>
<dbReference type="OrthoDB" id="6159439at2759"/>
<feature type="region of interest" description="Disordered" evidence="6">
    <location>
        <begin position="227"/>
        <end position="249"/>
    </location>
</feature>
<dbReference type="InterPro" id="IPR017970">
    <property type="entry name" value="Homeobox_CS"/>
</dbReference>
<keyword evidence="3 4" id="KW-0539">Nucleus</keyword>
<gene>
    <name evidence="8" type="ORF">AX774_g4866</name>
</gene>
<dbReference type="InterPro" id="IPR001356">
    <property type="entry name" value="HD"/>
</dbReference>
<comment type="caution">
    <text evidence="8">The sequence shown here is derived from an EMBL/GenBank/DDBJ whole genome shotgun (WGS) entry which is preliminary data.</text>
</comment>
<dbReference type="EMBL" id="LSSK01000847">
    <property type="protein sequence ID" value="OMH81667.1"/>
    <property type="molecule type" value="Genomic_DNA"/>
</dbReference>
<sequence length="416" mass="46230">MGELKTAFYNPYQVKHRRRTTKEQFQVLESTFQSNNKPPAEVRREIAAKLSMTPREVQVWFQNRRAKEKNANTRAKPLEKHVSEIKVNPASVYGTFGAGPVDGYGIGTIPFGAPGNSRNVGFGTGSLYNNNSTGSHSGFYSNQNHYYQDGTIASMGHRQQIIRRTNMGLEGHVGASMYNNEPNIENYISGMYSIKKNEKNGEQLNDCEGNYNPYRGSDELGFQRKDIGLNHGEPSNQSQHGHIDSAPYYGPGKTDVFLHRDGASLEGSDPYAGYTQNYNQKKETQVLNLPDVNYGQERQSIGPHENYMLSHIKANGYNSQPLLAVHKPDYTQISPGGYGLSLGPRGAFGQGNRVISDSGGSTYTIQPQQGIQSISAFQNRSSSQTYLDIQDAPVLPHQHTNNLYFLSQSNNSQKTQ</sequence>
<dbReference type="AlphaFoldDB" id="A0A1R1PL50"/>
<evidence type="ECO:0000256" key="5">
    <source>
        <dbReference type="RuleBase" id="RU000682"/>
    </source>
</evidence>
<proteinExistence type="predicted"/>
<dbReference type="PROSITE" id="PS00027">
    <property type="entry name" value="HOMEOBOX_1"/>
    <property type="match status" value="1"/>
</dbReference>
<dbReference type="GO" id="GO:0000978">
    <property type="term" value="F:RNA polymerase II cis-regulatory region sequence-specific DNA binding"/>
    <property type="evidence" value="ECO:0007669"/>
    <property type="project" value="TreeGrafter"/>
</dbReference>
<evidence type="ECO:0000259" key="7">
    <source>
        <dbReference type="PROSITE" id="PS50071"/>
    </source>
</evidence>
<evidence type="ECO:0000256" key="1">
    <source>
        <dbReference type="ARBA" id="ARBA00023125"/>
    </source>
</evidence>
<accession>A0A1R1PL50</accession>
<dbReference type="GO" id="GO:0005634">
    <property type="term" value="C:nucleus"/>
    <property type="evidence" value="ECO:0007669"/>
    <property type="project" value="UniProtKB-SubCell"/>
</dbReference>
<protein>
    <submittedName>
        <fullName evidence="8">Homeobox protein HD-10</fullName>
    </submittedName>
</protein>
<dbReference type="SUPFAM" id="SSF46689">
    <property type="entry name" value="Homeodomain-like"/>
    <property type="match status" value="1"/>
</dbReference>
<dbReference type="PANTHER" id="PTHR24324:SF9">
    <property type="entry name" value="HOMEOBOX DOMAIN-CONTAINING PROTEIN"/>
    <property type="match status" value="1"/>
</dbReference>
<reference evidence="9" key="1">
    <citation type="submission" date="2017-01" db="EMBL/GenBank/DDBJ databases">
        <authorList>
            <person name="Wang Y."/>
            <person name="White M."/>
            <person name="Kvist S."/>
            <person name="Moncalvo J.-M."/>
        </authorList>
    </citation>
    <scope>NUCLEOTIDE SEQUENCE [LARGE SCALE GENOMIC DNA]</scope>
    <source>
        <strain evidence="9">COL-18-3</strain>
    </source>
</reference>
<name>A0A1R1PL50_ZANCU</name>
<evidence type="ECO:0000256" key="6">
    <source>
        <dbReference type="SAM" id="MobiDB-lite"/>
    </source>
</evidence>
<evidence type="ECO:0000313" key="9">
    <source>
        <dbReference type="Proteomes" id="UP000188320"/>
    </source>
</evidence>
<keyword evidence="1 4" id="KW-0238">DNA-binding</keyword>
<comment type="subcellular location">
    <subcellularLocation>
        <location evidence="4 5">Nucleus</location>
    </subcellularLocation>
</comment>
<keyword evidence="2 4" id="KW-0371">Homeobox</keyword>
<dbReference type="InterPro" id="IPR009057">
    <property type="entry name" value="Homeodomain-like_sf"/>
</dbReference>
<feature type="domain" description="Homeobox" evidence="7">
    <location>
        <begin position="11"/>
        <end position="71"/>
    </location>
</feature>
<evidence type="ECO:0000313" key="8">
    <source>
        <dbReference type="EMBL" id="OMH81667.1"/>
    </source>
</evidence>
<keyword evidence="9" id="KW-1185">Reference proteome</keyword>
<dbReference type="SMART" id="SM00389">
    <property type="entry name" value="HOX"/>
    <property type="match status" value="1"/>
</dbReference>
<dbReference type="Gene3D" id="1.10.10.60">
    <property type="entry name" value="Homeodomain-like"/>
    <property type="match status" value="1"/>
</dbReference>
<dbReference type="Pfam" id="PF00046">
    <property type="entry name" value="Homeodomain"/>
    <property type="match status" value="1"/>
</dbReference>
<dbReference type="PROSITE" id="PS50071">
    <property type="entry name" value="HOMEOBOX_2"/>
    <property type="match status" value="1"/>
</dbReference>
<evidence type="ECO:0000256" key="4">
    <source>
        <dbReference type="PROSITE-ProRule" id="PRU00108"/>
    </source>
</evidence>
<dbReference type="Proteomes" id="UP000188320">
    <property type="component" value="Unassembled WGS sequence"/>
</dbReference>
<evidence type="ECO:0000256" key="2">
    <source>
        <dbReference type="ARBA" id="ARBA00023155"/>
    </source>
</evidence>
<dbReference type="GO" id="GO:0000981">
    <property type="term" value="F:DNA-binding transcription factor activity, RNA polymerase II-specific"/>
    <property type="evidence" value="ECO:0007669"/>
    <property type="project" value="InterPro"/>
</dbReference>
<evidence type="ECO:0000256" key="3">
    <source>
        <dbReference type="ARBA" id="ARBA00023242"/>
    </source>
</evidence>
<feature type="DNA-binding region" description="Homeobox" evidence="4">
    <location>
        <begin position="13"/>
        <end position="72"/>
    </location>
</feature>